<reference evidence="4" key="1">
    <citation type="submission" date="2012-12" db="EMBL/GenBank/DDBJ databases">
        <authorList>
            <person name="Pethick F.E."/>
            <person name="MacFadyen A.C."/>
            <person name="Tang Z."/>
            <person name="Sangal V."/>
            <person name="Tze-Tze L."/>
            <person name="Chu J."/>
            <person name="Guo M."/>
            <person name="Kirby R."/>
            <person name="Hoskisson P.A."/>
            <person name="Herron P.R."/>
            <person name="Hunter I.S."/>
        </authorList>
    </citation>
    <scope>NUCLEOTIDE SEQUENCE</scope>
    <source>
        <strain evidence="4">ATCC 10970</strain>
    </source>
</reference>
<dbReference type="AlphaFoldDB" id="A0A8A1V1K6"/>
<dbReference type="Proteomes" id="UP000011074">
    <property type="component" value="Chromosome"/>
</dbReference>
<protein>
    <submittedName>
        <fullName evidence="4">Glycosyl hydrolase</fullName>
    </submittedName>
</protein>
<dbReference type="InterPro" id="IPR001223">
    <property type="entry name" value="Glyco_hydro18_cat"/>
</dbReference>
<dbReference type="GO" id="GO:0005975">
    <property type="term" value="P:carbohydrate metabolic process"/>
    <property type="evidence" value="ECO:0007669"/>
    <property type="project" value="InterPro"/>
</dbReference>
<dbReference type="InterPro" id="IPR017853">
    <property type="entry name" value="GH"/>
</dbReference>
<name>A0A8A1V1K6_STRR1</name>
<evidence type="ECO:0000256" key="1">
    <source>
        <dbReference type="SAM" id="MobiDB-lite"/>
    </source>
</evidence>
<reference evidence="4" key="2">
    <citation type="submission" date="2020-01" db="EMBL/GenBank/DDBJ databases">
        <authorList>
            <person name="Algora L."/>
            <person name="Schniete J.K."/>
            <person name="MacFadyen A."/>
            <person name="Hoskisson P.A."/>
            <person name="Hunter I.S."/>
            <person name="Herron P.R."/>
        </authorList>
    </citation>
    <scope>NUCLEOTIDE SEQUENCE</scope>
    <source>
        <strain evidence="4">ATCC 10970</strain>
    </source>
</reference>
<gene>
    <name evidence="4" type="ORF">SRIM_035680</name>
</gene>
<dbReference type="PANTHER" id="PTHR46066">
    <property type="entry name" value="CHITINASE DOMAIN-CONTAINING PROTEIN 1 FAMILY MEMBER"/>
    <property type="match status" value="1"/>
</dbReference>
<dbReference type="PANTHER" id="PTHR46066:SF2">
    <property type="entry name" value="CHITINASE DOMAIN-CONTAINING PROTEIN 1"/>
    <property type="match status" value="1"/>
</dbReference>
<feature type="chain" id="PRO_5039062322" evidence="2">
    <location>
        <begin position="25"/>
        <end position="388"/>
    </location>
</feature>
<dbReference type="InterPro" id="IPR011583">
    <property type="entry name" value="Chitinase_II/V-like_cat"/>
</dbReference>
<proteinExistence type="predicted"/>
<dbReference type="InterPro" id="IPR029070">
    <property type="entry name" value="Chitinase_insertion_sf"/>
</dbReference>
<dbReference type="GO" id="GO:0008061">
    <property type="term" value="F:chitin binding"/>
    <property type="evidence" value="ECO:0007669"/>
    <property type="project" value="InterPro"/>
</dbReference>
<reference evidence="4" key="3">
    <citation type="journal article" date="2021" name="bioRxiv">
        <title>Bilateral symmetry of linear streptomycete chromosomes.</title>
        <authorList>
            <person name="Algora-Gallardo L."/>
            <person name="Schniete J.K."/>
            <person name="Mark D.R."/>
            <person name="Hunter I.S."/>
            <person name="Herron P.R."/>
        </authorList>
    </citation>
    <scope>NUCLEOTIDE SEQUENCE</scope>
    <source>
        <strain evidence="4">ATCC 10970</strain>
    </source>
</reference>
<accession>A0A8A1V1K6</accession>
<evidence type="ECO:0000313" key="4">
    <source>
        <dbReference type="EMBL" id="QST84802.1"/>
    </source>
</evidence>
<feature type="compositionally biased region" description="Low complexity" evidence="1">
    <location>
        <begin position="58"/>
        <end position="71"/>
    </location>
</feature>
<evidence type="ECO:0000256" key="2">
    <source>
        <dbReference type="SAM" id="SignalP"/>
    </source>
</evidence>
<dbReference type="Gene3D" id="3.10.50.10">
    <property type="match status" value="1"/>
</dbReference>
<dbReference type="EMBL" id="CP048261">
    <property type="protein sequence ID" value="QST84802.1"/>
    <property type="molecule type" value="Genomic_DNA"/>
</dbReference>
<dbReference type="RefSeq" id="WP_030179514.1">
    <property type="nucleotide sequence ID" value="NZ_CP048261.1"/>
</dbReference>
<dbReference type="GeneID" id="66859438"/>
<dbReference type="SMART" id="SM00636">
    <property type="entry name" value="Glyco_18"/>
    <property type="match status" value="1"/>
</dbReference>
<keyword evidence="2" id="KW-0732">Signal</keyword>
<dbReference type="Pfam" id="PF00704">
    <property type="entry name" value="Glyco_hydro_18"/>
    <property type="match status" value="1"/>
</dbReference>
<keyword evidence="4" id="KW-0378">Hydrolase</keyword>
<feature type="signal peptide" evidence="2">
    <location>
        <begin position="1"/>
        <end position="24"/>
    </location>
</feature>
<evidence type="ECO:0000313" key="5">
    <source>
        <dbReference type="Proteomes" id="UP000011074"/>
    </source>
</evidence>
<feature type="domain" description="GH18" evidence="3">
    <location>
        <begin position="76"/>
        <end position="388"/>
    </location>
</feature>
<dbReference type="SUPFAM" id="SSF51445">
    <property type="entry name" value="(Trans)glycosidases"/>
    <property type="match status" value="1"/>
</dbReference>
<feature type="region of interest" description="Disordered" evidence="1">
    <location>
        <begin position="32"/>
        <end position="71"/>
    </location>
</feature>
<dbReference type="Gene3D" id="3.20.20.80">
    <property type="entry name" value="Glycosidases"/>
    <property type="match status" value="1"/>
</dbReference>
<evidence type="ECO:0000259" key="3">
    <source>
        <dbReference type="PROSITE" id="PS51910"/>
    </source>
</evidence>
<dbReference type="GO" id="GO:0016787">
    <property type="term" value="F:hydrolase activity"/>
    <property type="evidence" value="ECO:0007669"/>
    <property type="project" value="UniProtKB-KW"/>
</dbReference>
<feature type="compositionally biased region" description="Low complexity" evidence="1">
    <location>
        <begin position="32"/>
        <end position="41"/>
    </location>
</feature>
<organism evidence="4 5">
    <name type="scientific">Streptomyces rimosus subsp. rimosus (strain ATCC 10970 / DSM 40260 / JCM 4667 / NRRL 2234)</name>
    <dbReference type="NCBI Taxonomy" id="1265868"/>
    <lineage>
        <taxon>Bacteria</taxon>
        <taxon>Bacillati</taxon>
        <taxon>Actinomycetota</taxon>
        <taxon>Actinomycetes</taxon>
        <taxon>Kitasatosporales</taxon>
        <taxon>Streptomycetaceae</taxon>
        <taxon>Streptomyces</taxon>
    </lineage>
</organism>
<dbReference type="PROSITE" id="PS51910">
    <property type="entry name" value="GH18_2"/>
    <property type="match status" value="1"/>
</dbReference>
<sequence length="388" mass="41971">MDHASAARVRLGIAFLLAASGVAAALSPGAAAQDRTGGTAAHRAHAAMPPPATGGDGTAEAPGAKAPATGTGRTVSAWLPYWGDTRGAYRDALQHAAQLHTVSPFWYRATSATTIKSQPGAGDRQVVAGLHQAGIKVVPTVNESMDAATMAPLLHDPARRGAHIRALLRLVASRAYDGVDLDYETMATTGTARMRDRVRTGYALFADELCAELHARGKSCVITVMARTAHSGKAYDYARLGKAADRVRIMGYDLHWAEGSPGPLSSLAWYEEFLRYATGTVPRDKLEIAFPGYGWDWTRGVKARAKHLTWKEAEALRRRKGVAYRFDAKSGTPHFTYRVGRAVHDVWYQDARGVAAHLPLLRKYGVRNAGLWALGFEDPGFWKVLRGE</sequence>